<dbReference type="PANTHER" id="PTHR34069">
    <property type="entry name" value="3-OXOACYL-[ACYL-CARRIER-PROTEIN] SYNTHASE 3"/>
    <property type="match status" value="1"/>
</dbReference>
<dbReference type="FunFam" id="3.40.47.10:FF:000004">
    <property type="entry name" value="3-oxoacyl-[acyl-carrier-protein] synthase 3"/>
    <property type="match status" value="1"/>
</dbReference>
<keyword evidence="10 13" id="KW-0511">Multifunctional enzyme</keyword>
<comment type="subcellular location">
    <subcellularLocation>
        <location evidence="13">Cytoplasm</location>
    </subcellularLocation>
</comment>
<dbReference type="PATRIC" id="fig|1838286.3.peg.2501"/>
<dbReference type="GO" id="GO:0006633">
    <property type="term" value="P:fatty acid biosynthetic process"/>
    <property type="evidence" value="ECO:0007669"/>
    <property type="project" value="UniProtKB-UniRule"/>
</dbReference>
<comment type="function">
    <text evidence="13">Catalyzes the condensation reaction of fatty acid synthesis by the addition to an acyl acceptor of two carbons from malonyl-ACP. Catalyzes the first condensation reaction which initiates fatty acid synthesis and may therefore play a role in governing the total rate of fatty acid production. Possesses both acetoacetyl-ACP synthase and acetyl transacylase activities. Its substrate specificity determines the biosynthesis of branched-chain and/or straight-chain of fatty acids.</text>
</comment>
<comment type="catalytic activity">
    <reaction evidence="12">
        <text>malonyl-[ACP] + acetyl-CoA + H(+) = 3-oxobutanoyl-[ACP] + CO2 + CoA</text>
        <dbReference type="Rhea" id="RHEA:12080"/>
        <dbReference type="Rhea" id="RHEA-COMP:9623"/>
        <dbReference type="Rhea" id="RHEA-COMP:9625"/>
        <dbReference type="ChEBI" id="CHEBI:15378"/>
        <dbReference type="ChEBI" id="CHEBI:16526"/>
        <dbReference type="ChEBI" id="CHEBI:57287"/>
        <dbReference type="ChEBI" id="CHEBI:57288"/>
        <dbReference type="ChEBI" id="CHEBI:78449"/>
        <dbReference type="ChEBI" id="CHEBI:78450"/>
        <dbReference type="EC" id="2.3.1.180"/>
    </reaction>
    <physiologicalReaction direction="left-to-right" evidence="12">
        <dbReference type="Rhea" id="RHEA:12081"/>
    </physiologicalReaction>
</comment>
<evidence type="ECO:0000256" key="13">
    <source>
        <dbReference type="HAMAP-Rule" id="MF_01815"/>
    </source>
</evidence>
<dbReference type="InterPro" id="IPR013747">
    <property type="entry name" value="ACP_syn_III_C"/>
</dbReference>
<dbReference type="CDD" id="cd00830">
    <property type="entry name" value="KAS_III"/>
    <property type="match status" value="1"/>
</dbReference>
<keyword evidence="8 13" id="KW-0443">Lipid metabolism</keyword>
<dbReference type="PANTHER" id="PTHR34069:SF2">
    <property type="entry name" value="BETA-KETOACYL-[ACYL-CARRIER-PROTEIN] SYNTHASE III"/>
    <property type="match status" value="1"/>
</dbReference>
<dbReference type="Proteomes" id="UP000095228">
    <property type="component" value="Chromosome"/>
</dbReference>
<dbReference type="STRING" id="1838286.Verru16b_02490"/>
<dbReference type="UniPathway" id="UPA00094"/>
<dbReference type="GO" id="GO:0004315">
    <property type="term" value="F:3-oxoacyl-[acyl-carrier-protein] synthase activity"/>
    <property type="evidence" value="ECO:0007669"/>
    <property type="project" value="InterPro"/>
</dbReference>
<organism evidence="16 17">
    <name type="scientific">Lacunisphaera limnophila</name>
    <dbReference type="NCBI Taxonomy" id="1838286"/>
    <lineage>
        <taxon>Bacteria</taxon>
        <taxon>Pseudomonadati</taxon>
        <taxon>Verrucomicrobiota</taxon>
        <taxon>Opitutia</taxon>
        <taxon>Opitutales</taxon>
        <taxon>Opitutaceae</taxon>
        <taxon>Lacunisphaera</taxon>
    </lineage>
</organism>
<evidence type="ECO:0000256" key="1">
    <source>
        <dbReference type="ARBA" id="ARBA00005194"/>
    </source>
</evidence>
<dbReference type="GO" id="GO:0033818">
    <property type="term" value="F:beta-ketoacyl-acyl-carrier-protein synthase III activity"/>
    <property type="evidence" value="ECO:0007669"/>
    <property type="project" value="UniProtKB-UniRule"/>
</dbReference>
<dbReference type="InterPro" id="IPR004655">
    <property type="entry name" value="FabH"/>
</dbReference>
<feature type="region of interest" description="ACP-binding" evidence="13">
    <location>
        <begin position="256"/>
        <end position="260"/>
    </location>
</feature>
<keyword evidence="5 13" id="KW-0444">Lipid biosynthesis</keyword>
<keyword evidence="11 13" id="KW-0012">Acyltransferase</keyword>
<evidence type="ECO:0000256" key="3">
    <source>
        <dbReference type="ARBA" id="ARBA00012333"/>
    </source>
</evidence>
<dbReference type="HAMAP" id="MF_01815">
    <property type="entry name" value="FabH"/>
    <property type="match status" value="1"/>
</dbReference>
<sequence>MTSVIIAGVGSYSPAKVLTNEELSQKVDTTDEWIRTRSGIRERRIAAADEACSDLAVKAAAAALADAKVTAADIDLLIVATCTPDLPLPSTACIVQHKLGVPAHATCFDIAAACSGFLYALEIAYGQLQTNRYKRALIIGSEKLSTITDWTDRTTCVLFGDGAGAAVLNKVNQPGIGILGTDLGADGAFVDNLYIPAGGSRTPATPETIANHGHCIHMNGREVFKSAVRVMETVAREMMEQHHLTPDQISLVIPHQANIRIIEALAGNLKMPLEKFFVNLDRYGNTSSATIPLALDEARRAGRIKPGDLTLLVAFGAGLTYGATLVRW</sequence>
<keyword evidence="4 13" id="KW-0963">Cytoplasm</keyword>
<keyword evidence="17" id="KW-1185">Reference proteome</keyword>
<evidence type="ECO:0000259" key="14">
    <source>
        <dbReference type="Pfam" id="PF08541"/>
    </source>
</evidence>
<feature type="active site" evidence="13">
    <location>
        <position position="255"/>
    </location>
</feature>
<reference evidence="16 17" key="1">
    <citation type="submission" date="2016-06" db="EMBL/GenBank/DDBJ databases">
        <title>Three novel species with peptidoglycan cell walls form the new genus Lacunisphaera gen. nov. in the family Opitutaceae of the verrucomicrobial subdivision 4.</title>
        <authorList>
            <person name="Rast P."/>
            <person name="Gloeckner I."/>
            <person name="Jogler M."/>
            <person name="Boedeker C."/>
            <person name="Jeske O."/>
            <person name="Wiegand S."/>
            <person name="Reinhardt R."/>
            <person name="Schumann P."/>
            <person name="Rohde M."/>
            <person name="Spring S."/>
            <person name="Gloeckner F.O."/>
            <person name="Jogler C."/>
        </authorList>
    </citation>
    <scope>NUCLEOTIDE SEQUENCE [LARGE SCALE GENOMIC DNA]</scope>
    <source>
        <strain evidence="16 17">IG16b</strain>
    </source>
</reference>
<protein>
    <recommendedName>
        <fullName evidence="3 13">Beta-ketoacyl-[acyl-carrier-protein] synthase III</fullName>
        <shortName evidence="13">Beta-ketoacyl-ACP synthase III</shortName>
        <shortName evidence="13">KAS III</shortName>
        <ecNumber evidence="3 13">2.3.1.180</ecNumber>
    </recommendedName>
    <alternativeName>
        <fullName evidence="13">3-oxoacyl-[acyl-carrier-protein] synthase 3</fullName>
    </alternativeName>
    <alternativeName>
        <fullName evidence="13">3-oxoacyl-[acyl-carrier-protein] synthase III</fullName>
    </alternativeName>
</protein>
<evidence type="ECO:0000259" key="15">
    <source>
        <dbReference type="Pfam" id="PF08545"/>
    </source>
</evidence>
<evidence type="ECO:0000256" key="11">
    <source>
        <dbReference type="ARBA" id="ARBA00023315"/>
    </source>
</evidence>
<dbReference type="SUPFAM" id="SSF53901">
    <property type="entry name" value="Thiolase-like"/>
    <property type="match status" value="1"/>
</dbReference>
<evidence type="ECO:0000256" key="7">
    <source>
        <dbReference type="ARBA" id="ARBA00022832"/>
    </source>
</evidence>
<dbReference type="OrthoDB" id="9815506at2"/>
<dbReference type="EMBL" id="CP016094">
    <property type="protein sequence ID" value="AOS45409.1"/>
    <property type="molecule type" value="Genomic_DNA"/>
</dbReference>
<keyword evidence="6 13" id="KW-0808">Transferase</keyword>
<feature type="domain" description="Beta-ketoacyl-[acyl-carrier-protein] synthase III N-terminal" evidence="15">
    <location>
        <begin position="108"/>
        <end position="187"/>
    </location>
</feature>
<dbReference type="Gene3D" id="3.40.47.10">
    <property type="match status" value="1"/>
</dbReference>
<dbReference type="NCBIfam" id="NF006829">
    <property type="entry name" value="PRK09352.1"/>
    <property type="match status" value="1"/>
</dbReference>
<dbReference type="NCBIfam" id="TIGR00747">
    <property type="entry name" value="fabH"/>
    <property type="match status" value="1"/>
</dbReference>
<dbReference type="KEGG" id="obg:Verru16b_02490"/>
<evidence type="ECO:0000256" key="2">
    <source>
        <dbReference type="ARBA" id="ARBA00008642"/>
    </source>
</evidence>
<evidence type="ECO:0000313" key="17">
    <source>
        <dbReference type="Proteomes" id="UP000095228"/>
    </source>
</evidence>
<dbReference type="GO" id="GO:0044550">
    <property type="term" value="P:secondary metabolite biosynthetic process"/>
    <property type="evidence" value="ECO:0007669"/>
    <property type="project" value="TreeGrafter"/>
</dbReference>
<name>A0A1D8AWZ5_9BACT</name>
<dbReference type="Pfam" id="PF08545">
    <property type="entry name" value="ACP_syn_III"/>
    <property type="match status" value="1"/>
</dbReference>
<dbReference type="Pfam" id="PF08541">
    <property type="entry name" value="ACP_syn_III_C"/>
    <property type="match status" value="1"/>
</dbReference>
<proteinExistence type="inferred from homology"/>
<dbReference type="InterPro" id="IPR013751">
    <property type="entry name" value="ACP_syn_III_N"/>
</dbReference>
<feature type="domain" description="Beta-ketoacyl-[acyl-carrier-protein] synthase III C-terminal" evidence="14">
    <location>
        <begin position="239"/>
        <end position="328"/>
    </location>
</feature>
<comment type="domain">
    <text evidence="13">The last Arg residue of the ACP-binding site is essential for the weak association between ACP/AcpP and FabH.</text>
</comment>
<evidence type="ECO:0000256" key="12">
    <source>
        <dbReference type="ARBA" id="ARBA00051096"/>
    </source>
</evidence>
<evidence type="ECO:0000256" key="4">
    <source>
        <dbReference type="ARBA" id="ARBA00022490"/>
    </source>
</evidence>
<evidence type="ECO:0000256" key="8">
    <source>
        <dbReference type="ARBA" id="ARBA00023098"/>
    </source>
</evidence>
<keyword evidence="7 13" id="KW-0276">Fatty acid metabolism</keyword>
<dbReference type="AlphaFoldDB" id="A0A1D8AWZ5"/>
<dbReference type="RefSeq" id="WP_069962564.1">
    <property type="nucleotide sequence ID" value="NZ_CP016094.1"/>
</dbReference>
<dbReference type="EC" id="2.3.1.180" evidence="3 13"/>
<comment type="subunit">
    <text evidence="13">Homodimer.</text>
</comment>
<comment type="similarity">
    <text evidence="2 13">Belongs to the thiolase-like superfamily. FabH family.</text>
</comment>
<dbReference type="InterPro" id="IPR016039">
    <property type="entry name" value="Thiolase-like"/>
</dbReference>
<dbReference type="GO" id="GO:0005737">
    <property type="term" value="C:cytoplasm"/>
    <property type="evidence" value="ECO:0007669"/>
    <property type="project" value="UniProtKB-SubCell"/>
</dbReference>
<accession>A0A1D8AWZ5</accession>
<evidence type="ECO:0000256" key="10">
    <source>
        <dbReference type="ARBA" id="ARBA00023268"/>
    </source>
</evidence>
<keyword evidence="9 13" id="KW-0275">Fatty acid biosynthesis</keyword>
<evidence type="ECO:0000256" key="9">
    <source>
        <dbReference type="ARBA" id="ARBA00023160"/>
    </source>
</evidence>
<comment type="pathway">
    <text evidence="1 13">Lipid metabolism; fatty acid biosynthesis.</text>
</comment>
<evidence type="ECO:0000313" key="16">
    <source>
        <dbReference type="EMBL" id="AOS45409.1"/>
    </source>
</evidence>
<evidence type="ECO:0000256" key="6">
    <source>
        <dbReference type="ARBA" id="ARBA00022679"/>
    </source>
</evidence>
<evidence type="ECO:0000256" key="5">
    <source>
        <dbReference type="ARBA" id="ARBA00022516"/>
    </source>
</evidence>
<feature type="active site" evidence="13">
    <location>
        <position position="285"/>
    </location>
</feature>
<gene>
    <name evidence="16" type="primary">fabH_1</name>
    <name evidence="13" type="synonym">fabH</name>
    <name evidence="16" type="ORF">Verru16b_02490</name>
</gene>
<feature type="active site" evidence="13">
    <location>
        <position position="114"/>
    </location>
</feature>